<gene>
    <name evidence="7" type="ORF">LTR97_002064</name>
</gene>
<feature type="domain" description="Ribosomal protein/NADH dehydrogenase" evidence="6">
    <location>
        <begin position="41"/>
        <end position="150"/>
    </location>
</feature>
<comment type="subcellular location">
    <subcellularLocation>
        <location evidence="1">Mitochondrion</location>
    </subcellularLocation>
</comment>
<name>A0AAN7WEX0_9PEZI</name>
<comment type="caution">
    <text evidence="7">The sequence shown here is derived from an EMBL/GenBank/DDBJ whole genome shotgun (WGS) entry which is preliminary data.</text>
</comment>
<sequence>MVSLPQRMRKLQTKLLAIRLGTGAYVLPKDIKRIHMRFAPRIEGGHMGPRKFWHHELVRLKYHNPAVTMTVDRTARPEDAAMMSVHYTSSNPTLSSDSSAAGPAPVASTSPSSTLIEADANTTEDVRTIDMKHRTNSEILDELVRMTKAKIVEATAEEVEELRALEEQRVRGAKDSAKSLEVRARLKREKDLLEQARGEMAGQAA</sequence>
<proteinExistence type="predicted"/>
<evidence type="ECO:0000313" key="8">
    <source>
        <dbReference type="Proteomes" id="UP001310594"/>
    </source>
</evidence>
<evidence type="ECO:0000256" key="3">
    <source>
        <dbReference type="ARBA" id="ARBA00023128"/>
    </source>
</evidence>
<feature type="compositionally biased region" description="Low complexity" evidence="5">
    <location>
        <begin position="89"/>
        <end position="113"/>
    </location>
</feature>
<evidence type="ECO:0000313" key="7">
    <source>
        <dbReference type="EMBL" id="KAK5704953.1"/>
    </source>
</evidence>
<dbReference type="SMART" id="SM00916">
    <property type="entry name" value="L51_S25_CI-B8"/>
    <property type="match status" value="1"/>
</dbReference>
<accession>A0AAN7WEX0</accession>
<dbReference type="SUPFAM" id="SSF52833">
    <property type="entry name" value="Thioredoxin-like"/>
    <property type="match status" value="1"/>
</dbReference>
<dbReference type="GO" id="GO:1990904">
    <property type="term" value="C:ribonucleoprotein complex"/>
    <property type="evidence" value="ECO:0007669"/>
    <property type="project" value="UniProtKB-KW"/>
</dbReference>
<dbReference type="GO" id="GO:0005739">
    <property type="term" value="C:mitochondrion"/>
    <property type="evidence" value="ECO:0007669"/>
    <property type="project" value="UniProtKB-SubCell"/>
</dbReference>
<organism evidence="7 8">
    <name type="scientific">Elasticomyces elasticus</name>
    <dbReference type="NCBI Taxonomy" id="574655"/>
    <lineage>
        <taxon>Eukaryota</taxon>
        <taxon>Fungi</taxon>
        <taxon>Dikarya</taxon>
        <taxon>Ascomycota</taxon>
        <taxon>Pezizomycotina</taxon>
        <taxon>Dothideomycetes</taxon>
        <taxon>Dothideomycetidae</taxon>
        <taxon>Mycosphaerellales</taxon>
        <taxon>Teratosphaeriaceae</taxon>
        <taxon>Elasticomyces</taxon>
    </lineage>
</organism>
<keyword evidence="2" id="KW-0689">Ribosomal protein</keyword>
<dbReference type="EMBL" id="JAVRQU010000003">
    <property type="protein sequence ID" value="KAK5704953.1"/>
    <property type="molecule type" value="Genomic_DNA"/>
</dbReference>
<dbReference type="Proteomes" id="UP001310594">
    <property type="component" value="Unassembled WGS sequence"/>
</dbReference>
<dbReference type="PANTHER" id="PTHR13274:SF2">
    <property type="entry name" value="SMALL RIBOSOMAL SUBUNIT PROTEIN MS25"/>
    <property type="match status" value="1"/>
</dbReference>
<feature type="region of interest" description="Disordered" evidence="5">
    <location>
        <begin position="88"/>
        <end position="121"/>
    </location>
</feature>
<dbReference type="AlphaFoldDB" id="A0AAN7WEX0"/>
<dbReference type="Pfam" id="PF05047">
    <property type="entry name" value="L51_S25_CI-B8"/>
    <property type="match status" value="1"/>
</dbReference>
<evidence type="ECO:0000256" key="5">
    <source>
        <dbReference type="SAM" id="MobiDB-lite"/>
    </source>
</evidence>
<evidence type="ECO:0000256" key="1">
    <source>
        <dbReference type="ARBA" id="ARBA00004173"/>
    </source>
</evidence>
<dbReference type="PANTHER" id="PTHR13274">
    <property type="entry name" value="MITOCHONDRIAL RIBOSOMAL PROTEIN S25"/>
    <property type="match status" value="1"/>
</dbReference>
<evidence type="ECO:0000256" key="2">
    <source>
        <dbReference type="ARBA" id="ARBA00022980"/>
    </source>
</evidence>
<reference evidence="7" key="1">
    <citation type="submission" date="2023-08" db="EMBL/GenBank/DDBJ databases">
        <title>Black Yeasts Isolated from many extreme environments.</title>
        <authorList>
            <person name="Coleine C."/>
            <person name="Stajich J.E."/>
            <person name="Selbmann L."/>
        </authorList>
    </citation>
    <scope>NUCLEOTIDE SEQUENCE</scope>
    <source>
        <strain evidence="7">CCFEE 5810</strain>
    </source>
</reference>
<dbReference type="InterPro" id="IPR036249">
    <property type="entry name" value="Thioredoxin-like_sf"/>
</dbReference>
<protein>
    <recommendedName>
        <fullName evidence="6">Ribosomal protein/NADH dehydrogenase domain-containing protein</fullName>
    </recommendedName>
</protein>
<dbReference type="GO" id="GO:0003735">
    <property type="term" value="F:structural constituent of ribosome"/>
    <property type="evidence" value="ECO:0007669"/>
    <property type="project" value="InterPro"/>
</dbReference>
<dbReference type="InterPro" id="IPR007741">
    <property type="entry name" value="Ribosomal_mL43/mS25/NADH_DH"/>
</dbReference>
<evidence type="ECO:0000259" key="6">
    <source>
        <dbReference type="SMART" id="SM00916"/>
    </source>
</evidence>
<keyword evidence="3" id="KW-0496">Mitochondrion</keyword>
<keyword evidence="4" id="KW-0687">Ribonucleoprotein</keyword>
<evidence type="ECO:0000256" key="4">
    <source>
        <dbReference type="ARBA" id="ARBA00023274"/>
    </source>
</evidence>
<dbReference type="GO" id="GO:0005840">
    <property type="term" value="C:ribosome"/>
    <property type="evidence" value="ECO:0007669"/>
    <property type="project" value="UniProtKB-KW"/>
</dbReference>
<dbReference type="InterPro" id="IPR040049">
    <property type="entry name" value="Ribosomal_mS25/mL61"/>
</dbReference>